<dbReference type="Pfam" id="PF12637">
    <property type="entry name" value="TSCPD"/>
    <property type="match status" value="1"/>
</dbReference>
<keyword evidence="7 14" id="KW-0547">Nucleotide-binding</keyword>
<dbReference type="CDD" id="cd02888">
    <property type="entry name" value="RNR_II_dimer"/>
    <property type="match status" value="1"/>
</dbReference>
<evidence type="ECO:0000256" key="4">
    <source>
        <dbReference type="ARBA" id="ARBA00014409"/>
    </source>
</evidence>
<evidence type="ECO:0000313" key="19">
    <source>
        <dbReference type="EMBL" id="KKU93651.1"/>
    </source>
</evidence>
<evidence type="ECO:0000256" key="11">
    <source>
        <dbReference type="ARBA" id="ARBA00023285"/>
    </source>
</evidence>
<dbReference type="Pfam" id="PF02867">
    <property type="entry name" value="Ribonuc_red_lgC"/>
    <property type="match status" value="2"/>
</dbReference>
<dbReference type="EC" id="1.17.4.1" evidence="3 14"/>
<keyword evidence="11 14" id="KW-0170">Cobalt</keyword>
<keyword evidence="10" id="KW-1015">Disulfide bond</keyword>
<evidence type="ECO:0000256" key="6">
    <source>
        <dbReference type="ARBA" id="ARBA00022634"/>
    </source>
</evidence>
<feature type="domain" description="Ribonucleotide reductase large subunit N-terminal" evidence="16">
    <location>
        <begin position="14"/>
        <end position="92"/>
    </location>
</feature>
<gene>
    <name evidence="19" type="ORF">UY25_C0001G0144</name>
</gene>
<evidence type="ECO:0000256" key="10">
    <source>
        <dbReference type="ARBA" id="ARBA00023157"/>
    </source>
</evidence>
<dbReference type="GO" id="GO:0009263">
    <property type="term" value="P:deoxyribonucleotide biosynthetic process"/>
    <property type="evidence" value="ECO:0007669"/>
    <property type="project" value="UniProtKB-KW"/>
</dbReference>
<accession>A0A837IPL3</accession>
<keyword evidence="6 14" id="KW-0237">DNA synthesis</keyword>
<comment type="function">
    <text evidence="12 14">Catalyzes the reduction of ribonucleotides to deoxyribonucleotides. May function to provide a pool of deoxyribonucleotide precursors for DNA repair during oxygen limitation and/or for immediate growth after restoration of oxygen.</text>
</comment>
<keyword evidence="5 14" id="KW-0846">Cobalamin</keyword>
<evidence type="ECO:0000256" key="7">
    <source>
        <dbReference type="ARBA" id="ARBA00022741"/>
    </source>
</evidence>
<dbReference type="SUPFAM" id="SSF48168">
    <property type="entry name" value="R1 subunit of ribonucleotide reductase, N-terminal domain"/>
    <property type="match status" value="1"/>
</dbReference>
<evidence type="ECO:0000256" key="5">
    <source>
        <dbReference type="ARBA" id="ARBA00022628"/>
    </source>
</evidence>
<proteinExistence type="inferred from homology"/>
<evidence type="ECO:0000256" key="9">
    <source>
        <dbReference type="ARBA" id="ARBA00023116"/>
    </source>
</evidence>
<comment type="caution">
    <text evidence="19">The sequence shown here is derived from an EMBL/GenBank/DDBJ whole genome shotgun (WGS) entry which is preliminary data.</text>
</comment>
<dbReference type="Pfam" id="PF00317">
    <property type="entry name" value="Ribonuc_red_lgN"/>
    <property type="match status" value="1"/>
</dbReference>
<keyword evidence="9" id="KW-0215">Deoxyribonucleotide synthesis</keyword>
<feature type="domain" description="TSCPD" evidence="18">
    <location>
        <begin position="650"/>
        <end position="752"/>
    </location>
</feature>
<dbReference type="InterPro" id="IPR000788">
    <property type="entry name" value="RNR_lg_C"/>
</dbReference>
<feature type="domain" description="Ribonucleotide reductase large subunit C-terminal" evidence="17">
    <location>
        <begin position="435"/>
        <end position="583"/>
    </location>
</feature>
<feature type="region of interest" description="Disordered" evidence="15">
    <location>
        <begin position="624"/>
        <end position="644"/>
    </location>
</feature>
<evidence type="ECO:0000256" key="1">
    <source>
        <dbReference type="ARBA" id="ARBA00001922"/>
    </source>
</evidence>
<evidence type="ECO:0000256" key="15">
    <source>
        <dbReference type="SAM" id="MobiDB-lite"/>
    </source>
</evidence>
<evidence type="ECO:0000256" key="2">
    <source>
        <dbReference type="ARBA" id="ARBA00007405"/>
    </source>
</evidence>
<dbReference type="GO" id="GO:0004748">
    <property type="term" value="F:ribonucleoside-diphosphate reductase activity, thioredoxin disulfide as acceptor"/>
    <property type="evidence" value="ECO:0007669"/>
    <property type="project" value="UniProtKB-EC"/>
</dbReference>
<keyword evidence="8 14" id="KW-0560">Oxidoreductase</keyword>
<evidence type="ECO:0000256" key="3">
    <source>
        <dbReference type="ARBA" id="ARBA00012274"/>
    </source>
</evidence>
<dbReference type="Gene3D" id="3.20.70.20">
    <property type="match status" value="1"/>
</dbReference>
<dbReference type="EMBL" id="LCPH01000001">
    <property type="protein sequence ID" value="KKU93651.1"/>
    <property type="molecule type" value="Genomic_DNA"/>
</dbReference>
<dbReference type="GO" id="GO:0005524">
    <property type="term" value="F:ATP binding"/>
    <property type="evidence" value="ECO:0007669"/>
    <property type="project" value="InterPro"/>
</dbReference>
<dbReference type="GO" id="GO:0071897">
    <property type="term" value="P:DNA biosynthetic process"/>
    <property type="evidence" value="ECO:0007669"/>
    <property type="project" value="UniProtKB-KW"/>
</dbReference>
<dbReference type="InterPro" id="IPR050862">
    <property type="entry name" value="RdRp_reductase_class-2"/>
</dbReference>
<dbReference type="GO" id="GO:0031419">
    <property type="term" value="F:cobalamin binding"/>
    <property type="evidence" value="ECO:0007669"/>
    <property type="project" value="UniProtKB-KW"/>
</dbReference>
<feature type="domain" description="Ribonucleotide reductase large subunit C-terminal" evidence="17">
    <location>
        <begin position="99"/>
        <end position="425"/>
    </location>
</feature>
<dbReference type="SUPFAM" id="SSF51998">
    <property type="entry name" value="PFL-like glycyl radical enzymes"/>
    <property type="match status" value="1"/>
</dbReference>
<evidence type="ECO:0000256" key="12">
    <source>
        <dbReference type="ARBA" id="ARBA00025437"/>
    </source>
</evidence>
<evidence type="ECO:0000313" key="20">
    <source>
        <dbReference type="Proteomes" id="UP000034462"/>
    </source>
</evidence>
<dbReference type="UniPathway" id="UPA00326"/>
<dbReference type="PANTHER" id="PTHR43371:SF1">
    <property type="entry name" value="RIBONUCLEOSIDE-DIPHOSPHATE REDUCTASE"/>
    <property type="match status" value="1"/>
</dbReference>
<dbReference type="AlphaFoldDB" id="A0A837IPL3"/>
<reference evidence="19 20" key="1">
    <citation type="journal article" date="2015" name="Nature">
        <title>rRNA introns, odd ribosomes, and small enigmatic genomes across a large radiation of phyla.</title>
        <authorList>
            <person name="Brown C.T."/>
            <person name="Hug L.A."/>
            <person name="Thomas B.C."/>
            <person name="Sharon I."/>
            <person name="Castelle C.J."/>
            <person name="Singh A."/>
            <person name="Wilkins M.J."/>
            <person name="Williams K.H."/>
            <person name="Banfield J.F."/>
        </authorList>
    </citation>
    <scope>NUCLEOTIDE SEQUENCE [LARGE SCALE GENOMIC DNA]</scope>
</reference>
<dbReference type="InterPro" id="IPR024434">
    <property type="entry name" value="TSCPD_dom"/>
</dbReference>
<protein>
    <recommendedName>
        <fullName evidence="4 14">Vitamin B12-dependent ribonucleotide reductase</fullName>
        <ecNumber evidence="3 14">1.17.4.1</ecNumber>
    </recommendedName>
</protein>
<evidence type="ECO:0000259" key="18">
    <source>
        <dbReference type="Pfam" id="PF12637"/>
    </source>
</evidence>
<dbReference type="InterPro" id="IPR013344">
    <property type="entry name" value="RNR_NrdJ/NrdZ"/>
</dbReference>
<evidence type="ECO:0000259" key="17">
    <source>
        <dbReference type="Pfam" id="PF02867"/>
    </source>
</evidence>
<sequence length="816" mass="90735">MRISQEQKERINNSFSENSLKMMQKRYLLPYDNGGQETPADMFERVANALAQVEKRYEKSGEFVERVVTDFFDIMAAKEYAPAGRTLTNAGGATPLIANCIVLRIEDSMESIFQTLKEAALLQQAGCGLGFDLSEMRPANSPTKKSRGRASGPVTFLKVYDAAFGTIKQQGRHGANMAMMRVDHPDILDFIECKTVEGEMRNFNISVTVTDEFMRQLEEDSNAQWYCQFNGKQTKPHKVLRHPNGAVYDAVEVDITVKELFDMLVEHAWLNGEPGIAFLDTINRTNPLPGLGPIAASNPCGEQFLHAYDNCNLGSINLAKFVKERKIDWERLRFVTRTAIRLMDNVIDTFDFPVPQVTELARKNRRIGLGIMGFGDMLYQLGIRYDSPNGIRTAEELMGFINEEAHKMSEELAQEKGEFPNSDKSIFPAQGIQRRNAALTTVAPTGSISMMFDCSSGIEPNFALAYVKQDKDGQQYRYFNRYFQEALNKLELTSEQQKEIMDQVMEKGSIQGIEQLQKELRDTFVVAMDIPGKSHMEMQAAFQCHVDNSISKTINFPNSATKEEVAESFIAAWKLGCKSATVYRDGSRTIQILNVGNGDNMVSTTEKPGAVLKTKHRVAVPVQGSAQSTQASLPPVRAGGAQAGVVPRKRPEVMVGKTYRMKTGYGNLYITINDDEDGKPFEVFATIGKSGGFFQEQSEAICRLSSLAMRAGIRVEEVISDLKGIRGPMPIFTEKGTVLSLPDAIGRVLEEHVTGVKQVEDILKRPEKQEVFAFAKEEDLSMADFGFMPGCPDCGAQLVMAEGCISCKACGFSRCM</sequence>
<evidence type="ECO:0000259" key="16">
    <source>
        <dbReference type="Pfam" id="PF00317"/>
    </source>
</evidence>
<dbReference type="NCBIfam" id="TIGR02504">
    <property type="entry name" value="NrdJ_Z"/>
    <property type="match status" value="1"/>
</dbReference>
<dbReference type="InterPro" id="IPR008926">
    <property type="entry name" value="RNR_R1-su_N"/>
</dbReference>
<dbReference type="PRINTS" id="PR01183">
    <property type="entry name" value="RIBORDTASEM1"/>
</dbReference>
<dbReference type="Proteomes" id="UP000034462">
    <property type="component" value="Unassembled WGS sequence"/>
</dbReference>
<dbReference type="PANTHER" id="PTHR43371">
    <property type="entry name" value="VITAMIN B12-DEPENDENT RIBONUCLEOTIDE REDUCTASE"/>
    <property type="match status" value="1"/>
</dbReference>
<evidence type="ECO:0000256" key="14">
    <source>
        <dbReference type="RuleBase" id="RU364064"/>
    </source>
</evidence>
<evidence type="ECO:0000256" key="13">
    <source>
        <dbReference type="ARBA" id="ARBA00047754"/>
    </source>
</evidence>
<comment type="cofactor">
    <cofactor evidence="1 14">
        <name>adenosylcob(III)alamin</name>
        <dbReference type="ChEBI" id="CHEBI:18408"/>
    </cofactor>
</comment>
<evidence type="ECO:0000256" key="8">
    <source>
        <dbReference type="ARBA" id="ARBA00023002"/>
    </source>
</evidence>
<dbReference type="InterPro" id="IPR013509">
    <property type="entry name" value="RNR_lsu_N"/>
</dbReference>
<comment type="catalytic activity">
    <reaction evidence="13 14">
        <text>a 2'-deoxyribonucleoside 5'-diphosphate + [thioredoxin]-disulfide + H2O = a ribonucleoside 5'-diphosphate + [thioredoxin]-dithiol</text>
        <dbReference type="Rhea" id="RHEA:23252"/>
        <dbReference type="Rhea" id="RHEA-COMP:10698"/>
        <dbReference type="Rhea" id="RHEA-COMP:10700"/>
        <dbReference type="ChEBI" id="CHEBI:15377"/>
        <dbReference type="ChEBI" id="CHEBI:29950"/>
        <dbReference type="ChEBI" id="CHEBI:50058"/>
        <dbReference type="ChEBI" id="CHEBI:57930"/>
        <dbReference type="ChEBI" id="CHEBI:73316"/>
        <dbReference type="EC" id="1.17.4.1"/>
    </reaction>
</comment>
<organism evidence="19 20">
    <name type="scientific">Candidatus Yanofskybacteria bacterium GW2011_GWC1_48_11</name>
    <dbReference type="NCBI Taxonomy" id="1619027"/>
    <lineage>
        <taxon>Bacteria</taxon>
        <taxon>Candidatus Yanofskyibacteriota</taxon>
    </lineage>
</organism>
<name>A0A837IPL3_9BACT</name>
<comment type="similarity">
    <text evidence="2 14">Belongs to the ribonucleoside diphosphate reductase class-2 family.</text>
</comment>